<dbReference type="AlphaFoldDB" id="A0ABD2Z6Q2"/>
<evidence type="ECO:0000259" key="1">
    <source>
        <dbReference type="Pfam" id="PF12061"/>
    </source>
</evidence>
<dbReference type="Proteomes" id="UP001630127">
    <property type="component" value="Unassembled WGS sequence"/>
</dbReference>
<protein>
    <recommendedName>
        <fullName evidence="1">Late blight resistance protein R1A-like N-terminal domain-containing protein</fullName>
    </recommendedName>
</protein>
<comment type="caution">
    <text evidence="2">The sequence shown here is derived from an EMBL/GenBank/DDBJ whole genome shotgun (WGS) entry which is preliminary data.</text>
</comment>
<keyword evidence="3" id="KW-1185">Reference proteome</keyword>
<feature type="domain" description="Late blight resistance protein R1A-like N-terminal" evidence="1">
    <location>
        <begin position="4"/>
        <end position="91"/>
    </location>
</feature>
<proteinExistence type="predicted"/>
<sequence>MKELVLGFFDYLIHKLKLLSRSNNEAGFVVAEKVQIEILVDELSFLRQNLMDLLLQVPNEKITISTEALIVETRFFVYSSLDKQECGELMDEYSSFGLPDLLEAVHAVRQQASVIQQYFSSVVAVQMEIKSLLQLTCPTPTNVQNVAVASSLASSQANDPPNIRD</sequence>
<dbReference type="EMBL" id="JBJUIK010000011">
    <property type="protein sequence ID" value="KAL3514015.1"/>
    <property type="molecule type" value="Genomic_DNA"/>
</dbReference>
<evidence type="ECO:0000313" key="2">
    <source>
        <dbReference type="EMBL" id="KAL3514015.1"/>
    </source>
</evidence>
<name>A0ABD2Z6Q2_9GENT</name>
<dbReference type="InterPro" id="IPR021929">
    <property type="entry name" value="R1A-like_N"/>
</dbReference>
<accession>A0ABD2Z6Q2</accession>
<evidence type="ECO:0000313" key="3">
    <source>
        <dbReference type="Proteomes" id="UP001630127"/>
    </source>
</evidence>
<organism evidence="2 3">
    <name type="scientific">Cinchona calisaya</name>
    <dbReference type="NCBI Taxonomy" id="153742"/>
    <lineage>
        <taxon>Eukaryota</taxon>
        <taxon>Viridiplantae</taxon>
        <taxon>Streptophyta</taxon>
        <taxon>Embryophyta</taxon>
        <taxon>Tracheophyta</taxon>
        <taxon>Spermatophyta</taxon>
        <taxon>Magnoliopsida</taxon>
        <taxon>eudicotyledons</taxon>
        <taxon>Gunneridae</taxon>
        <taxon>Pentapetalae</taxon>
        <taxon>asterids</taxon>
        <taxon>lamiids</taxon>
        <taxon>Gentianales</taxon>
        <taxon>Rubiaceae</taxon>
        <taxon>Cinchonoideae</taxon>
        <taxon>Cinchoneae</taxon>
        <taxon>Cinchona</taxon>
    </lineage>
</organism>
<reference evidence="2 3" key="1">
    <citation type="submission" date="2024-11" db="EMBL/GenBank/DDBJ databases">
        <title>A near-complete genome assembly of Cinchona calisaya.</title>
        <authorList>
            <person name="Lian D.C."/>
            <person name="Zhao X.W."/>
            <person name="Wei L."/>
        </authorList>
    </citation>
    <scope>NUCLEOTIDE SEQUENCE [LARGE SCALE GENOMIC DNA]</scope>
    <source>
        <tissue evidence="2">Nenye</tissue>
    </source>
</reference>
<gene>
    <name evidence="2" type="ORF">ACH5RR_026732</name>
</gene>
<dbReference type="Pfam" id="PF12061">
    <property type="entry name" value="NB-LRR"/>
    <property type="match status" value="1"/>
</dbReference>